<gene>
    <name evidence="2" type="ORF">OD750_025455</name>
</gene>
<protein>
    <recommendedName>
        <fullName evidence="4">DUF2069 domain-containing protein</fullName>
    </recommendedName>
</protein>
<evidence type="ECO:0000313" key="2">
    <source>
        <dbReference type="EMBL" id="MDC8015884.1"/>
    </source>
</evidence>
<comment type="caution">
    <text evidence="2">The sequence shown here is derived from an EMBL/GenBank/DDBJ whole genome shotgun (WGS) entry which is preliminary data.</text>
</comment>
<evidence type="ECO:0000313" key="3">
    <source>
        <dbReference type="Proteomes" id="UP001139971"/>
    </source>
</evidence>
<feature type="transmembrane region" description="Helical" evidence="1">
    <location>
        <begin position="51"/>
        <end position="73"/>
    </location>
</feature>
<sequence>MNFADAFRSDPQRHDGVRPIHIWGLRLFYLLMLVFVAPTAWRVLLTHEGPWVPLAAVAWAVWATYPVLALFGLLQPLRWLPILFFAIGYKTVWLAFVAVPLWRAGTMEGSSAQPVAESFLALPLLALVIPWGYAWRTYVVGAKSAAIDRAPAASTAAGT</sequence>
<accession>A0A9X4BN16</accession>
<keyword evidence="1" id="KW-0812">Transmembrane</keyword>
<keyword evidence="1" id="KW-1133">Transmembrane helix</keyword>
<name>A0A9X4BN16_9GAMM</name>
<dbReference type="RefSeq" id="WP_263543954.1">
    <property type="nucleotide sequence ID" value="NZ_JAOVZO020000021.1"/>
</dbReference>
<evidence type="ECO:0008006" key="4">
    <source>
        <dbReference type="Google" id="ProtNLM"/>
    </source>
</evidence>
<feature type="transmembrane region" description="Helical" evidence="1">
    <location>
        <begin position="79"/>
        <end position="102"/>
    </location>
</feature>
<dbReference type="EMBL" id="JAOVZO020000021">
    <property type="protein sequence ID" value="MDC8015884.1"/>
    <property type="molecule type" value="Genomic_DNA"/>
</dbReference>
<proteinExistence type="predicted"/>
<reference evidence="2" key="1">
    <citation type="submission" date="2023-02" db="EMBL/GenBank/DDBJ databases">
        <title>Tahibacter soli sp. nov. isolated from soil.</title>
        <authorList>
            <person name="Baek J.H."/>
            <person name="Lee J.K."/>
            <person name="Choi D.G."/>
            <person name="Jeon C.O."/>
        </authorList>
    </citation>
    <scope>NUCLEOTIDE SEQUENCE</scope>
    <source>
        <strain evidence="2">BL</strain>
    </source>
</reference>
<dbReference type="AlphaFoldDB" id="A0A9X4BN16"/>
<feature type="transmembrane region" description="Helical" evidence="1">
    <location>
        <begin position="20"/>
        <end position="44"/>
    </location>
</feature>
<keyword evidence="1" id="KW-0472">Membrane</keyword>
<evidence type="ECO:0000256" key="1">
    <source>
        <dbReference type="SAM" id="Phobius"/>
    </source>
</evidence>
<feature type="transmembrane region" description="Helical" evidence="1">
    <location>
        <begin position="114"/>
        <end position="134"/>
    </location>
</feature>
<keyword evidence="3" id="KW-1185">Reference proteome</keyword>
<organism evidence="2 3">
    <name type="scientific">Tahibacter soli</name>
    <dbReference type="NCBI Taxonomy" id="2983605"/>
    <lineage>
        <taxon>Bacteria</taxon>
        <taxon>Pseudomonadati</taxon>
        <taxon>Pseudomonadota</taxon>
        <taxon>Gammaproteobacteria</taxon>
        <taxon>Lysobacterales</taxon>
        <taxon>Rhodanobacteraceae</taxon>
        <taxon>Tahibacter</taxon>
    </lineage>
</organism>
<dbReference type="Proteomes" id="UP001139971">
    <property type="component" value="Unassembled WGS sequence"/>
</dbReference>